<dbReference type="RefSeq" id="WP_123139722.1">
    <property type="nucleotide sequence ID" value="NZ_NRRH01000034.1"/>
</dbReference>
<dbReference type="Proteomes" id="UP000295247">
    <property type="component" value="Unassembled WGS sequence"/>
</dbReference>
<dbReference type="Pfam" id="PF01738">
    <property type="entry name" value="DLH"/>
    <property type="match status" value="1"/>
</dbReference>
<gene>
    <name evidence="3" type="ORF">EDC29_11518</name>
</gene>
<dbReference type="InterPro" id="IPR002925">
    <property type="entry name" value="Dienelactn_hydro"/>
</dbReference>
<keyword evidence="3" id="KW-0378">Hydrolase</keyword>
<dbReference type="AlphaFoldDB" id="A0A4R4A4Y8"/>
<dbReference type="PANTHER" id="PTHR22946:SF0">
    <property type="entry name" value="DIENELACTONE HYDROLASE DOMAIN-CONTAINING PROTEIN"/>
    <property type="match status" value="1"/>
</dbReference>
<accession>A0A4R4A4Y8</accession>
<proteinExistence type="predicted"/>
<evidence type="ECO:0000256" key="1">
    <source>
        <dbReference type="SAM" id="SignalP"/>
    </source>
</evidence>
<feature type="chain" id="PRO_5020488829" evidence="1">
    <location>
        <begin position="21"/>
        <end position="261"/>
    </location>
</feature>
<name>A0A4R4A4Y8_MARGR</name>
<dbReference type="EMBL" id="SMDC01000015">
    <property type="protein sequence ID" value="TCW33268.1"/>
    <property type="molecule type" value="Genomic_DNA"/>
</dbReference>
<comment type="caution">
    <text evidence="3">The sequence shown here is derived from an EMBL/GenBank/DDBJ whole genome shotgun (WGS) entry which is preliminary data.</text>
</comment>
<keyword evidence="1" id="KW-0732">Signal</keyword>
<dbReference type="GO" id="GO:0016787">
    <property type="term" value="F:hydrolase activity"/>
    <property type="evidence" value="ECO:0007669"/>
    <property type="project" value="UniProtKB-KW"/>
</dbReference>
<protein>
    <submittedName>
        <fullName evidence="3">Dienelactone hydrolase</fullName>
    </submittedName>
</protein>
<organism evidence="3 4">
    <name type="scientific">Marichromatium gracile</name>
    <name type="common">Chromatium gracile</name>
    <dbReference type="NCBI Taxonomy" id="1048"/>
    <lineage>
        <taxon>Bacteria</taxon>
        <taxon>Pseudomonadati</taxon>
        <taxon>Pseudomonadota</taxon>
        <taxon>Gammaproteobacteria</taxon>
        <taxon>Chromatiales</taxon>
        <taxon>Chromatiaceae</taxon>
        <taxon>Marichromatium</taxon>
    </lineage>
</organism>
<evidence type="ECO:0000259" key="2">
    <source>
        <dbReference type="Pfam" id="PF01738"/>
    </source>
</evidence>
<feature type="signal peptide" evidence="1">
    <location>
        <begin position="1"/>
        <end position="20"/>
    </location>
</feature>
<sequence length="261" mass="28227">MRIPSLLAAVALLVTLEVGATPRTETLFYTDGETRLGGYLSLDDAQPGPRPGVLVLHEWWGLNDHVRAQARRLAELGYVVFAADLYGAGRVTEHAADAKAWMTQLSEDPEAWRQRALAGLDVLRERPEVDPERIVALGYCFGGATAMQLAYAGAPLAGVVSVHGSLPPPPPELGHLSPAVLALHGAADPMVPTARVHAFQHELERLGADWQLVIYGGARHGFTNPGADRYKLDGVAYDARAAQRAWRMLETFLDEVLTTAP</sequence>
<dbReference type="PANTHER" id="PTHR22946">
    <property type="entry name" value="DIENELACTONE HYDROLASE DOMAIN-CONTAINING PROTEIN-RELATED"/>
    <property type="match status" value="1"/>
</dbReference>
<evidence type="ECO:0000313" key="4">
    <source>
        <dbReference type="Proteomes" id="UP000295247"/>
    </source>
</evidence>
<dbReference type="SUPFAM" id="SSF53474">
    <property type="entry name" value="alpha/beta-Hydrolases"/>
    <property type="match status" value="1"/>
</dbReference>
<feature type="domain" description="Dienelactone hydrolase" evidence="2">
    <location>
        <begin position="38"/>
        <end position="255"/>
    </location>
</feature>
<dbReference type="InterPro" id="IPR029058">
    <property type="entry name" value="AB_hydrolase_fold"/>
</dbReference>
<dbReference type="Gene3D" id="3.40.50.1820">
    <property type="entry name" value="alpha/beta hydrolase"/>
    <property type="match status" value="1"/>
</dbReference>
<dbReference type="InterPro" id="IPR050261">
    <property type="entry name" value="FrsA_esterase"/>
</dbReference>
<reference evidence="3 4" key="1">
    <citation type="submission" date="2019-03" db="EMBL/GenBank/DDBJ databases">
        <title>Genomic Encyclopedia of Type Strains, Phase IV (KMG-IV): sequencing the most valuable type-strain genomes for metagenomic binning, comparative biology and taxonomic classification.</title>
        <authorList>
            <person name="Goeker M."/>
        </authorList>
    </citation>
    <scope>NUCLEOTIDE SEQUENCE [LARGE SCALE GENOMIC DNA]</scope>
    <source>
        <strain evidence="3 4">DSM 203</strain>
    </source>
</reference>
<evidence type="ECO:0000313" key="3">
    <source>
        <dbReference type="EMBL" id="TCW33268.1"/>
    </source>
</evidence>